<name>A0A316J8B3_9HYPH</name>
<accession>A0A316J8B3</accession>
<dbReference type="Proteomes" id="UP000245865">
    <property type="component" value="Unassembled WGS sequence"/>
</dbReference>
<evidence type="ECO:0000313" key="2">
    <source>
        <dbReference type="Proteomes" id="UP000245865"/>
    </source>
</evidence>
<gene>
    <name evidence="1" type="ORF">DKP76_11510</name>
</gene>
<dbReference type="OrthoDB" id="8278071at2"/>
<keyword evidence="2" id="KW-1185">Reference proteome</keyword>
<organism evidence="1 2">
    <name type="scientific">Falsochrobactrum shanghaiense</name>
    <dbReference type="NCBI Taxonomy" id="2201899"/>
    <lineage>
        <taxon>Bacteria</taxon>
        <taxon>Pseudomonadati</taxon>
        <taxon>Pseudomonadota</taxon>
        <taxon>Alphaproteobacteria</taxon>
        <taxon>Hyphomicrobiales</taxon>
        <taxon>Brucellaceae</taxon>
        <taxon>Falsochrobactrum</taxon>
    </lineage>
</organism>
<proteinExistence type="predicted"/>
<dbReference type="RefSeq" id="WP_109706794.1">
    <property type="nucleotide sequence ID" value="NZ_QGDB01000004.1"/>
</dbReference>
<dbReference type="EMBL" id="QGDB01000004">
    <property type="protein sequence ID" value="PWL17398.1"/>
    <property type="molecule type" value="Genomic_DNA"/>
</dbReference>
<comment type="caution">
    <text evidence="1">The sequence shown here is derived from an EMBL/GenBank/DDBJ whole genome shotgun (WGS) entry which is preliminary data.</text>
</comment>
<reference evidence="1 2" key="1">
    <citation type="submission" date="2018-05" db="EMBL/GenBank/DDBJ databases">
        <title>Comparative genomic sequence analysis between strain HN4 and CCM 8460T (Falsochrobactrum ovis) will provide more evidence to prove that HN4 is a new species of Falsochrobactrum.</title>
        <authorList>
            <person name="Lyu W."/>
            <person name="Sun L."/>
            <person name="Yao L."/>
        </authorList>
    </citation>
    <scope>NUCLEOTIDE SEQUENCE [LARGE SCALE GENOMIC DNA]</scope>
    <source>
        <strain evidence="1 2">HN4</strain>
    </source>
</reference>
<protein>
    <submittedName>
        <fullName evidence="1">Uncharacterized protein</fullName>
    </submittedName>
</protein>
<evidence type="ECO:0000313" key="1">
    <source>
        <dbReference type="EMBL" id="PWL17398.1"/>
    </source>
</evidence>
<sequence length="105" mass="12228">MIKDGDWTLLEWDAHTGRTVWHMFDGEKTVIRTDYPITATVAENEKARNEAGKAWTGDWHRIASVPLNIYHEQLAEAERQGDKKFISSWLNDSDNRAWRTKEGRV</sequence>
<dbReference type="AlphaFoldDB" id="A0A316J8B3"/>